<gene>
    <name evidence="2" type="ORF">LVJ94_37685</name>
</gene>
<dbReference type="Proteomes" id="UP001374803">
    <property type="component" value="Chromosome"/>
</dbReference>
<dbReference type="EMBL" id="CP089983">
    <property type="protein sequence ID" value="WXB02636.1"/>
    <property type="molecule type" value="Genomic_DNA"/>
</dbReference>
<keyword evidence="1" id="KW-0732">Signal</keyword>
<keyword evidence="3" id="KW-1185">Reference proteome</keyword>
<reference evidence="2" key="1">
    <citation type="submission" date="2021-12" db="EMBL/GenBank/DDBJ databases">
        <title>Discovery of the Pendulisporaceae a myxobacterial family with distinct sporulation behavior and unique specialized metabolism.</title>
        <authorList>
            <person name="Garcia R."/>
            <person name="Popoff A."/>
            <person name="Bader C.D."/>
            <person name="Loehr J."/>
            <person name="Walesch S."/>
            <person name="Walt C."/>
            <person name="Boldt J."/>
            <person name="Bunk B."/>
            <person name="Haeckl F.J.F.P.J."/>
            <person name="Gunesch A.P."/>
            <person name="Birkelbach J."/>
            <person name="Nuebel U."/>
            <person name="Pietschmann T."/>
            <person name="Bach T."/>
            <person name="Mueller R."/>
        </authorList>
    </citation>
    <scope>NUCLEOTIDE SEQUENCE</scope>
    <source>
        <strain evidence="2">MSr11367</strain>
    </source>
</reference>
<sequence length="158" mass="16467">MAKLMKLGALLGTIGLMATVAGCAAESTNDGDVPAVTQAAEDSQFGRSLVGVWEVTVIEHHAAGDVTRTGTFTFEAGGGGSMVTSIGLHGPATWTQKGSSIQFDYEHNLPPGGKAVGHQDGTLTSYRCFTSTGVITQYNPDGSLIEHYAADFTSTRKK</sequence>
<evidence type="ECO:0000256" key="1">
    <source>
        <dbReference type="SAM" id="SignalP"/>
    </source>
</evidence>
<organism evidence="2 3">
    <name type="scientific">Pendulispora rubella</name>
    <dbReference type="NCBI Taxonomy" id="2741070"/>
    <lineage>
        <taxon>Bacteria</taxon>
        <taxon>Pseudomonadati</taxon>
        <taxon>Myxococcota</taxon>
        <taxon>Myxococcia</taxon>
        <taxon>Myxococcales</taxon>
        <taxon>Sorangiineae</taxon>
        <taxon>Pendulisporaceae</taxon>
        <taxon>Pendulispora</taxon>
    </lineage>
</organism>
<protein>
    <recommendedName>
        <fullName evidence="4">DUF1579 domain-containing protein</fullName>
    </recommendedName>
</protein>
<proteinExistence type="predicted"/>
<name>A0ABZ2L057_9BACT</name>
<feature type="signal peptide" evidence="1">
    <location>
        <begin position="1"/>
        <end position="24"/>
    </location>
</feature>
<evidence type="ECO:0000313" key="3">
    <source>
        <dbReference type="Proteomes" id="UP001374803"/>
    </source>
</evidence>
<dbReference type="RefSeq" id="WP_394832264.1">
    <property type="nucleotide sequence ID" value="NZ_CP089929.1"/>
</dbReference>
<dbReference type="PROSITE" id="PS51257">
    <property type="entry name" value="PROKAR_LIPOPROTEIN"/>
    <property type="match status" value="1"/>
</dbReference>
<accession>A0ABZ2L057</accession>
<evidence type="ECO:0008006" key="4">
    <source>
        <dbReference type="Google" id="ProtNLM"/>
    </source>
</evidence>
<feature type="chain" id="PRO_5046488966" description="DUF1579 domain-containing protein" evidence="1">
    <location>
        <begin position="25"/>
        <end position="158"/>
    </location>
</feature>
<evidence type="ECO:0000313" key="2">
    <source>
        <dbReference type="EMBL" id="WXB02636.1"/>
    </source>
</evidence>